<dbReference type="Pfam" id="PF16197">
    <property type="entry name" value="KAsynt_C_assoc"/>
    <property type="match status" value="1"/>
</dbReference>
<dbReference type="InterPro" id="IPR049900">
    <property type="entry name" value="PKS_mFAS_DH"/>
</dbReference>
<dbReference type="SMART" id="SM00826">
    <property type="entry name" value="PKS_DH"/>
    <property type="match status" value="1"/>
</dbReference>
<dbReference type="Gene3D" id="3.30.70.3290">
    <property type="match status" value="1"/>
</dbReference>
<evidence type="ECO:0000256" key="6">
    <source>
        <dbReference type="ARBA" id="ARBA00023268"/>
    </source>
</evidence>
<dbReference type="InterPro" id="IPR016036">
    <property type="entry name" value="Malonyl_transacylase_ACP-bd"/>
</dbReference>
<dbReference type="InterPro" id="IPR056501">
    <property type="entry name" value="NAD-bd_HRPKS_sdrA"/>
</dbReference>
<feature type="domain" description="Ketosynthase family 3 (KS3)" evidence="8">
    <location>
        <begin position="12"/>
        <end position="443"/>
    </location>
</feature>
<dbReference type="EnsemblFungi" id="MAPG_11360T0">
    <property type="protein sequence ID" value="MAPG_11360T0"/>
    <property type="gene ID" value="MAPG_11360"/>
</dbReference>
<dbReference type="InterPro" id="IPR016035">
    <property type="entry name" value="Acyl_Trfase/lysoPLipase"/>
</dbReference>
<keyword evidence="12" id="KW-1185">Reference proteome</keyword>
<dbReference type="Gene3D" id="3.10.129.110">
    <property type="entry name" value="Polyketide synthase dehydratase"/>
    <property type="match status" value="1"/>
</dbReference>
<gene>
    <name evidence="10" type="ORF">MAPG_11360</name>
</gene>
<dbReference type="OrthoDB" id="329835at2759"/>
<dbReference type="SUPFAM" id="SSF52151">
    <property type="entry name" value="FabD/lysophospholipase-like"/>
    <property type="match status" value="1"/>
</dbReference>
<keyword evidence="6" id="KW-0511">Multifunctional enzyme</keyword>
<evidence type="ECO:0000313" key="11">
    <source>
        <dbReference type="EnsemblFungi" id="MAPG_11360T0"/>
    </source>
</evidence>
<dbReference type="EMBL" id="ADBL01002796">
    <property type="status" value="NOT_ANNOTATED_CDS"/>
    <property type="molecule type" value="Genomic_DNA"/>
</dbReference>
<evidence type="ECO:0000259" key="9">
    <source>
        <dbReference type="PROSITE" id="PS52019"/>
    </source>
</evidence>
<evidence type="ECO:0000256" key="1">
    <source>
        <dbReference type="ARBA" id="ARBA00022450"/>
    </source>
</evidence>
<dbReference type="EMBL" id="ADBL01002797">
    <property type="status" value="NOT_ANNOTATED_CDS"/>
    <property type="molecule type" value="Genomic_DNA"/>
</dbReference>
<dbReference type="Proteomes" id="UP000011715">
    <property type="component" value="Unassembled WGS sequence"/>
</dbReference>
<dbReference type="SMART" id="SM00829">
    <property type="entry name" value="PKS_ER"/>
    <property type="match status" value="1"/>
</dbReference>
<dbReference type="CDD" id="cd00833">
    <property type="entry name" value="PKS"/>
    <property type="match status" value="1"/>
</dbReference>
<dbReference type="InterPro" id="IPR001227">
    <property type="entry name" value="Ac_transferase_dom_sf"/>
</dbReference>
<dbReference type="Pfam" id="PF00109">
    <property type="entry name" value="ketoacyl-synt"/>
    <property type="match status" value="1"/>
</dbReference>
<evidence type="ECO:0008006" key="13">
    <source>
        <dbReference type="Google" id="ProtNLM"/>
    </source>
</evidence>
<dbReference type="GO" id="GO:0016491">
    <property type="term" value="F:oxidoreductase activity"/>
    <property type="evidence" value="ECO:0007669"/>
    <property type="project" value="UniProtKB-KW"/>
</dbReference>
<reference evidence="10" key="3">
    <citation type="submission" date="2011-03" db="EMBL/GenBank/DDBJ databases">
        <title>Annotation of Magnaporthe poae ATCC 64411.</title>
        <authorList>
            <person name="Ma L.-J."/>
            <person name="Dead R."/>
            <person name="Young S.K."/>
            <person name="Zeng Q."/>
            <person name="Gargeya S."/>
            <person name="Fitzgerald M."/>
            <person name="Haas B."/>
            <person name="Abouelleil A."/>
            <person name="Alvarado L."/>
            <person name="Arachchi H.M."/>
            <person name="Berlin A."/>
            <person name="Brown A."/>
            <person name="Chapman S.B."/>
            <person name="Chen Z."/>
            <person name="Dunbar C."/>
            <person name="Freedman E."/>
            <person name="Gearin G."/>
            <person name="Gellesch M."/>
            <person name="Goldberg J."/>
            <person name="Griggs A."/>
            <person name="Gujja S."/>
            <person name="Heiman D."/>
            <person name="Howarth C."/>
            <person name="Larson L."/>
            <person name="Lui A."/>
            <person name="MacDonald P.J.P."/>
            <person name="Mehta T."/>
            <person name="Montmayeur A."/>
            <person name="Murphy C."/>
            <person name="Neiman D."/>
            <person name="Pearson M."/>
            <person name="Priest M."/>
            <person name="Roberts A."/>
            <person name="Saif S."/>
            <person name="Shea T."/>
            <person name="Shenoy N."/>
            <person name="Sisk P."/>
            <person name="Stolte C."/>
            <person name="Sykes S."/>
            <person name="Yandava C."/>
            <person name="Wortman J."/>
            <person name="Nusbaum C."/>
            <person name="Birren B."/>
        </authorList>
    </citation>
    <scope>NUCLEOTIDE SEQUENCE</scope>
    <source>
        <strain evidence="10">ATCC 64411</strain>
    </source>
</reference>
<dbReference type="PROSITE" id="PS52019">
    <property type="entry name" value="PKS_MFAS_DH"/>
    <property type="match status" value="1"/>
</dbReference>
<evidence type="ECO:0000256" key="7">
    <source>
        <dbReference type="PROSITE-ProRule" id="PRU01363"/>
    </source>
</evidence>
<dbReference type="InterPro" id="IPR006162">
    <property type="entry name" value="Ppantetheine_attach_site"/>
</dbReference>
<comment type="caution">
    <text evidence="7">Lacks conserved residue(s) required for the propagation of feature annotation.</text>
</comment>
<dbReference type="InterPro" id="IPR057326">
    <property type="entry name" value="KR_dom"/>
</dbReference>
<keyword evidence="5" id="KW-0560">Oxidoreductase</keyword>
<dbReference type="SUPFAM" id="SSF51735">
    <property type="entry name" value="NAD(P)-binding Rossmann-fold domains"/>
    <property type="match status" value="1"/>
</dbReference>
<dbReference type="Pfam" id="PF00698">
    <property type="entry name" value="Acyl_transf_1"/>
    <property type="match status" value="1"/>
</dbReference>
<dbReference type="InterPro" id="IPR013968">
    <property type="entry name" value="PKS_KR"/>
</dbReference>
<evidence type="ECO:0000313" key="10">
    <source>
        <dbReference type="EMBL" id="KLU92414.1"/>
    </source>
</evidence>
<dbReference type="InterPro" id="IPR020807">
    <property type="entry name" value="PKS_DH"/>
</dbReference>
<dbReference type="InterPro" id="IPR014030">
    <property type="entry name" value="Ketoacyl_synth_N"/>
</dbReference>
<feature type="region of interest" description="C-terminal hotdog fold" evidence="7">
    <location>
        <begin position="1093"/>
        <end position="1271"/>
    </location>
</feature>
<reference evidence="11" key="4">
    <citation type="journal article" date="2015" name="G3 (Bethesda)">
        <title>Genome sequences of three phytopathogenic species of the Magnaporthaceae family of fungi.</title>
        <authorList>
            <person name="Okagaki L.H."/>
            <person name="Nunes C.C."/>
            <person name="Sailsbery J."/>
            <person name="Clay B."/>
            <person name="Brown D."/>
            <person name="John T."/>
            <person name="Oh Y."/>
            <person name="Young N."/>
            <person name="Fitzgerald M."/>
            <person name="Haas B.J."/>
            <person name="Zeng Q."/>
            <person name="Young S."/>
            <person name="Adiconis X."/>
            <person name="Fan L."/>
            <person name="Levin J.Z."/>
            <person name="Mitchell T.K."/>
            <person name="Okubara P.A."/>
            <person name="Farman M.L."/>
            <person name="Kohn L.M."/>
            <person name="Birren B."/>
            <person name="Ma L.-J."/>
            <person name="Dean R.A."/>
        </authorList>
    </citation>
    <scope>NUCLEOTIDE SEQUENCE</scope>
    <source>
        <strain evidence="11">ATCC 64411 / 73-15</strain>
    </source>
</reference>
<dbReference type="SUPFAM" id="SSF47336">
    <property type="entry name" value="ACP-like"/>
    <property type="match status" value="1"/>
</dbReference>
<dbReference type="eggNOG" id="KOG1202">
    <property type="taxonomic scope" value="Eukaryota"/>
</dbReference>
<keyword evidence="3" id="KW-0808">Transferase</keyword>
<dbReference type="Gene3D" id="3.40.50.720">
    <property type="entry name" value="NAD(P)-binding Rossmann-like Domain"/>
    <property type="match status" value="3"/>
</dbReference>
<dbReference type="Pfam" id="PF23114">
    <property type="entry name" value="NAD-bd_HRPKS_sdrA"/>
    <property type="match status" value="1"/>
</dbReference>
<dbReference type="InterPro" id="IPR036291">
    <property type="entry name" value="NAD(P)-bd_dom_sf"/>
</dbReference>
<dbReference type="PROSITE" id="PS52004">
    <property type="entry name" value="KS3_2"/>
    <property type="match status" value="1"/>
</dbReference>
<dbReference type="InterPro" id="IPR009081">
    <property type="entry name" value="PP-bd_ACP"/>
</dbReference>
<dbReference type="SUPFAM" id="SSF53901">
    <property type="entry name" value="Thiolase-like"/>
    <property type="match status" value="1"/>
</dbReference>
<dbReference type="SMART" id="SM00827">
    <property type="entry name" value="PKS_AT"/>
    <property type="match status" value="1"/>
</dbReference>
<dbReference type="GO" id="GO:0006633">
    <property type="term" value="P:fatty acid biosynthetic process"/>
    <property type="evidence" value="ECO:0007669"/>
    <property type="project" value="InterPro"/>
</dbReference>
<dbReference type="InterPro" id="IPR014043">
    <property type="entry name" value="Acyl_transferase_dom"/>
</dbReference>
<dbReference type="InterPro" id="IPR020843">
    <property type="entry name" value="ER"/>
</dbReference>
<evidence type="ECO:0000259" key="8">
    <source>
        <dbReference type="PROSITE" id="PS52004"/>
    </source>
</evidence>
<dbReference type="GO" id="GO:0030639">
    <property type="term" value="P:polyketide biosynthetic process"/>
    <property type="evidence" value="ECO:0007669"/>
    <property type="project" value="UniProtKB-ARBA"/>
</dbReference>
<keyword evidence="2" id="KW-0597">Phosphoprotein</keyword>
<dbReference type="SMART" id="SM00822">
    <property type="entry name" value="PKS_KR"/>
    <property type="match status" value="1"/>
</dbReference>
<dbReference type="Gene3D" id="3.40.47.10">
    <property type="match status" value="1"/>
</dbReference>
<dbReference type="Pfam" id="PF00550">
    <property type="entry name" value="PP-binding"/>
    <property type="match status" value="1"/>
</dbReference>
<dbReference type="InterPro" id="IPR020841">
    <property type="entry name" value="PKS_Beta-ketoAc_synthase_dom"/>
</dbReference>
<dbReference type="GO" id="GO:0004315">
    <property type="term" value="F:3-oxoacyl-[acyl-carrier-protein] synthase activity"/>
    <property type="evidence" value="ECO:0007669"/>
    <property type="project" value="InterPro"/>
</dbReference>
<sequence>MRVNSDTSHGGIEPIAIVGMSCRLPGGIDSASSLWETIKEKRSVQTPKVPANRFNIDAYLHENLERPGSFNVPGGYFLDGNLEDFDPSFFGISPVEAMWLDPQQRKMLEVTYECFEAAGASLESMSGSNTGVFVGCFTNDFQQMAFRESDFRHSYAATGVDPGIISTRLGNVFDLRGPNATINTACSSAIYAVHQACNALRARDCYGAVAGGVNLVMVVDQHLNTAKLGVLSPTAKCHTFDASADGYGRGEGVGALYLKRLSDAMRDGDPVRAVIRGSAVNSNGKVPGYGITYPSIRGQEAVVRAAYARCGLDPADTAYVECHGTGTNVGDPIETQAIATAMNDTRPRDKPLVVGAIKPNIGHSEAASGIFAVMKAALQTENGVITGIHGFKTINPGIHEEEWNIKVPRDTAPWPENNNNSARRAGVSSFGYGGTNGHVIIEQASAAALARCPMGLREPGRKPTATGRPFLVGFSAHDRRTLERNVAAHTKVAADYHLPDLAYTLFKRRSRFAVRGFAVVTEEGVAETLADPSALTVGTAPASVPEVGFVFTGQGAQWAALGASAMDVFPSFLATVRSLDDILQGLRDPALRPLWSLENALRQPAGKGNRINDADVAQPICTAVQIAIVDLFAGWGIQPNAVVGHSSGEIAAAYAAGFISAPEAMVAAYLRGYAVTHHAPVGSMLAVGLSPRDAQPWLEKHDGNVVVACQNSPVSTTLSGTTEAITALAEELNKAEIFARELPTGKAYHSHHMVPVGQVYDSLLSKATSDLSEADKAWRRPRITWVSSVTGAEFTDGSVDPKYWSRNLCSRVLFDEAVVTLCKHHALDKVKAMVEIGPHPALSGPFKQTCQGSNLTGYSYTASLVRNKNSAEQLVRTAGALFLQNYPVDVLAVNSLAAGKPEVPKLLVDLPPYQWNYEKTYWAESRFSAEQRHPTHGRHDLLGSRLYGLSERAMAWKNCLRHEDLPWLKDHKLGGEDIFPAAAHLSMAAEALWQVCDNRGVEIESVTFRDVVLSVALSVPETDGGIETQLRLDYVDDDWFRFSVQSWADGEWNVHCEGLSRYLVHPSTIDGCLHLVLISINAGHHREMPNGVVPIRFEEVTIWPQRAVEPFIGQGVGWLDEQIGRHFHSGMKLVAPSGETILDGRNMICISYEAAVPSDSKKARPREPYMQNVWRPDVSVLTSEQAARTLPSAAGSEINTVAELVSLAEHKKHPGHAVILGYANDAAAQEELLHGVPATTSVVLAAAEPELDLGDLHANLSIVPAADGALASPHDLAIVGKEQRLDTEFLQKLAAHMSPNGRAVFVTAASDAASANVLLRRAEFSGIDIILACSDSSVIMSTYIGPVTNGHVKDPDTLLVLRQGGGSSHVWDAAELYGEATVLERDVSAGSGMDKAAADLGRATKIIIDDTAGNLLLSLTEDSFELLKAALTRDIPVVWVTKGVNQGSAVTAAMSLGLLRVVRSEYASAQIVWLDVDADEEPLDVSRVIASQLEHPPAKNSNADTEFWLHEGILQICRVVSNEPLNQQFAASLGSGQPFDTTLPTNAMLRGKVVGHEVVFSAEKEEALGESEVRLQVEHASQQGRLTVVSGTITTAHTGLRGAVVGRKAVAFTSDAFKTSINLPVDLCVFMPDDHDPPSTVAAIPSMISALNALKNLANVESGEHVLVLASPQASSTVAAIAALVKWLRFRLTIVTRTEAERATLLHSLPNIDSRLVAVADDARAIAALLEQKGEEADVVVATEFTTMARDTWRSIPAGGRFILDGGVIENGPDAVPFSKGASFFTTGLDKLFRRRPVLLATLAREALVIMDGEGQGASLVGSRPVLLDISAAAEPKPSVGQQQHQAPAVVLHYNCGVSKIKMQPTATAIAFSPDVAYLLVGCLGGLGRSLTAFMMERGARDFVFLSRSGADKPEAAQLIKTLQSAGARPSVYRGDAANKRDVERVVSEVSRSRPVKGVVHAAMVLQDTMFEGLTLAQYQAAVGPKAHGAQALHEALEGHDLDFFVMTSSISATMGNPGQANYSAGNSYLDALAWHRNRRGLPAVSLVLPAVLGVGVVAENEALETSLAKKAMYGVDEREMLRGFETAMLQPKPSATTPLRPGDSQIILGLEPAFLAAAIREAGSTDAAYWYGDARFGSVRAVVEDLLASDDTHGSSAGGGNMVAALSAAGPDGAVDVAAGFVIKKLSAMLMVPLEEFEMDNRSVGSYGLDSMVGAELRNWLFNQFGLQMSFQQLLGAKMSVRVLAQTITEHLAGASK</sequence>
<dbReference type="SMART" id="SM00825">
    <property type="entry name" value="PKS_KS"/>
    <property type="match status" value="1"/>
</dbReference>
<proteinExistence type="predicted"/>
<dbReference type="InterPro" id="IPR036736">
    <property type="entry name" value="ACP-like_sf"/>
</dbReference>
<dbReference type="Pfam" id="PF02801">
    <property type="entry name" value="Ketoacyl-synt_C"/>
    <property type="match status" value="1"/>
</dbReference>
<dbReference type="InterPro" id="IPR016039">
    <property type="entry name" value="Thiolase-like"/>
</dbReference>
<keyword evidence="4" id="KW-0521">NADP</keyword>
<feature type="region of interest" description="N-terminal hotdog fold" evidence="7">
    <location>
        <begin position="939"/>
        <end position="1067"/>
    </location>
</feature>
<dbReference type="Gene3D" id="3.40.366.10">
    <property type="entry name" value="Malonyl-Coenzyme A Acyl Carrier Protein, domain 2"/>
    <property type="match status" value="1"/>
</dbReference>
<dbReference type="CDD" id="cd05274">
    <property type="entry name" value="KR_FAS_SDR_x"/>
    <property type="match status" value="1"/>
</dbReference>
<dbReference type="InterPro" id="IPR018201">
    <property type="entry name" value="Ketoacyl_synth_AS"/>
</dbReference>
<dbReference type="VEuPathDB" id="FungiDB:MAPG_11360"/>
<protein>
    <recommendedName>
        <fullName evidence="13">Polyketide synthase</fullName>
    </recommendedName>
</protein>
<dbReference type="InterPro" id="IPR032821">
    <property type="entry name" value="PKS_assoc"/>
</dbReference>
<reference evidence="12" key="2">
    <citation type="submission" date="2010-05" db="EMBL/GenBank/DDBJ databases">
        <title>The genome sequence of Magnaporthe poae strain ATCC 64411.</title>
        <authorList>
            <person name="Ma L.-J."/>
            <person name="Dead R."/>
            <person name="Young S."/>
            <person name="Zeng Q."/>
            <person name="Koehrsen M."/>
            <person name="Alvarado L."/>
            <person name="Berlin A."/>
            <person name="Chapman S.B."/>
            <person name="Chen Z."/>
            <person name="Freedman E."/>
            <person name="Gellesch M."/>
            <person name="Goldberg J."/>
            <person name="Griggs A."/>
            <person name="Gujja S."/>
            <person name="Heilman E.R."/>
            <person name="Heiman D."/>
            <person name="Hepburn T."/>
            <person name="Howarth C."/>
            <person name="Jen D."/>
            <person name="Larson L."/>
            <person name="Mehta T."/>
            <person name="Neiman D."/>
            <person name="Pearson M."/>
            <person name="Roberts A."/>
            <person name="Saif S."/>
            <person name="Shea T."/>
            <person name="Shenoy N."/>
            <person name="Sisk P."/>
            <person name="Stolte C."/>
            <person name="Sykes S."/>
            <person name="Walk T."/>
            <person name="White J."/>
            <person name="Yandava C."/>
            <person name="Haas B."/>
            <person name="Nusbaum C."/>
            <person name="Birren B."/>
        </authorList>
    </citation>
    <scope>NUCLEOTIDE SEQUENCE [LARGE SCALE GENOMIC DNA]</scope>
    <source>
        <strain evidence="12">ATCC 64411 / 73-15</strain>
    </source>
</reference>
<evidence type="ECO:0000256" key="3">
    <source>
        <dbReference type="ARBA" id="ARBA00022679"/>
    </source>
</evidence>
<evidence type="ECO:0000256" key="2">
    <source>
        <dbReference type="ARBA" id="ARBA00022553"/>
    </source>
</evidence>
<reference evidence="11" key="5">
    <citation type="submission" date="2015-06" db="UniProtKB">
        <authorList>
            <consortium name="EnsemblFungi"/>
        </authorList>
    </citation>
    <scope>IDENTIFICATION</scope>
    <source>
        <strain evidence="11">ATCC 64411</strain>
    </source>
</reference>
<reference evidence="10" key="1">
    <citation type="submission" date="2010-05" db="EMBL/GenBank/DDBJ databases">
        <title>The Genome Sequence of Magnaporthe poae strain ATCC 64411.</title>
        <authorList>
            <consortium name="The Broad Institute Genome Sequencing Platform"/>
            <consortium name="Broad Institute Genome Sequencing Center for Infectious Disease"/>
            <person name="Ma L.-J."/>
            <person name="Dead R."/>
            <person name="Young S."/>
            <person name="Zeng Q."/>
            <person name="Koehrsen M."/>
            <person name="Alvarado L."/>
            <person name="Berlin A."/>
            <person name="Chapman S.B."/>
            <person name="Chen Z."/>
            <person name="Freedman E."/>
            <person name="Gellesch M."/>
            <person name="Goldberg J."/>
            <person name="Griggs A."/>
            <person name="Gujja S."/>
            <person name="Heilman E.R."/>
            <person name="Heiman D."/>
            <person name="Hepburn T."/>
            <person name="Howarth C."/>
            <person name="Jen D."/>
            <person name="Larson L."/>
            <person name="Mehta T."/>
            <person name="Neiman D."/>
            <person name="Pearson M."/>
            <person name="Roberts A."/>
            <person name="Saif S."/>
            <person name="Shea T."/>
            <person name="Shenoy N."/>
            <person name="Sisk P."/>
            <person name="Stolte C."/>
            <person name="Sykes S."/>
            <person name="Walk T."/>
            <person name="White J."/>
            <person name="Yandava C."/>
            <person name="Haas B."/>
            <person name="Nusbaum C."/>
            <person name="Birren B."/>
        </authorList>
    </citation>
    <scope>NUCLEOTIDE SEQUENCE</scope>
    <source>
        <strain evidence="10">ATCC 64411</strain>
    </source>
</reference>
<organism evidence="11 12">
    <name type="scientific">Magnaporthiopsis poae (strain ATCC 64411 / 73-15)</name>
    <name type="common">Kentucky bluegrass fungus</name>
    <name type="synonym">Magnaporthe poae</name>
    <dbReference type="NCBI Taxonomy" id="644358"/>
    <lineage>
        <taxon>Eukaryota</taxon>
        <taxon>Fungi</taxon>
        <taxon>Dikarya</taxon>
        <taxon>Ascomycota</taxon>
        <taxon>Pezizomycotina</taxon>
        <taxon>Sordariomycetes</taxon>
        <taxon>Sordariomycetidae</taxon>
        <taxon>Magnaporthales</taxon>
        <taxon>Magnaporthaceae</taxon>
        <taxon>Magnaporthiopsis</taxon>
    </lineage>
</organism>
<dbReference type="Gene3D" id="3.90.180.10">
    <property type="entry name" value="Medium-chain alcohol dehydrogenases, catalytic domain"/>
    <property type="match status" value="1"/>
</dbReference>
<dbReference type="Pfam" id="PF14765">
    <property type="entry name" value="PS-DH"/>
    <property type="match status" value="1"/>
</dbReference>
<dbReference type="PROSITE" id="PS00606">
    <property type="entry name" value="KS3_1"/>
    <property type="match status" value="1"/>
</dbReference>
<dbReference type="InterPro" id="IPR050091">
    <property type="entry name" value="PKS_NRPS_Biosynth_Enz"/>
</dbReference>
<accession>A0A0C4EF25</accession>
<dbReference type="STRING" id="644358.A0A0C4EF25"/>
<dbReference type="Pfam" id="PF08659">
    <property type="entry name" value="KR"/>
    <property type="match status" value="1"/>
</dbReference>
<evidence type="ECO:0000313" key="12">
    <source>
        <dbReference type="Proteomes" id="UP000011715"/>
    </source>
</evidence>
<evidence type="ECO:0000256" key="5">
    <source>
        <dbReference type="ARBA" id="ARBA00023002"/>
    </source>
</evidence>
<keyword evidence="1" id="KW-0596">Phosphopantetheine</keyword>
<feature type="domain" description="PKS/mFAS DH" evidence="9">
    <location>
        <begin position="939"/>
        <end position="1271"/>
    </location>
</feature>
<name>A0A0C4EF25_MAGP6</name>
<dbReference type="InterPro" id="IPR042104">
    <property type="entry name" value="PKS_dehydratase_sf"/>
</dbReference>
<dbReference type="PANTHER" id="PTHR43775:SF50">
    <property type="entry name" value="HIGHLY REDUCING POLYKETIDE SYNTHASE SRDA"/>
    <property type="match status" value="1"/>
</dbReference>
<evidence type="ECO:0000256" key="4">
    <source>
        <dbReference type="ARBA" id="ARBA00022857"/>
    </source>
</evidence>
<dbReference type="Pfam" id="PF21089">
    <property type="entry name" value="PKS_DH_N"/>
    <property type="match status" value="1"/>
</dbReference>
<dbReference type="EMBL" id="GL876980">
    <property type="protein sequence ID" value="KLU92414.1"/>
    <property type="molecule type" value="Genomic_DNA"/>
</dbReference>
<dbReference type="PANTHER" id="PTHR43775">
    <property type="entry name" value="FATTY ACID SYNTHASE"/>
    <property type="match status" value="1"/>
</dbReference>
<dbReference type="GO" id="GO:0004312">
    <property type="term" value="F:fatty acid synthase activity"/>
    <property type="evidence" value="ECO:0007669"/>
    <property type="project" value="TreeGrafter"/>
</dbReference>
<dbReference type="OMA" id="MWLDPQQ"/>
<dbReference type="InterPro" id="IPR049552">
    <property type="entry name" value="PKS_DH_N"/>
</dbReference>
<dbReference type="InterPro" id="IPR014031">
    <property type="entry name" value="Ketoacyl_synth_C"/>
</dbReference>
<dbReference type="PROSITE" id="PS00012">
    <property type="entry name" value="PHOSPHOPANTETHEINE"/>
    <property type="match status" value="1"/>
</dbReference>
<dbReference type="SUPFAM" id="SSF55048">
    <property type="entry name" value="Probable ACP-binding domain of malonyl-CoA ACP transacylase"/>
    <property type="match status" value="1"/>
</dbReference>
<dbReference type="InterPro" id="IPR049551">
    <property type="entry name" value="PKS_DH_C"/>
</dbReference>